<accession>X1HA27</accession>
<dbReference type="AlphaFoldDB" id="X1HA27"/>
<organism evidence="1">
    <name type="scientific">marine sediment metagenome</name>
    <dbReference type="NCBI Taxonomy" id="412755"/>
    <lineage>
        <taxon>unclassified sequences</taxon>
        <taxon>metagenomes</taxon>
        <taxon>ecological metagenomes</taxon>
    </lineage>
</organism>
<gene>
    <name evidence="1" type="ORF">S03H2_27635</name>
</gene>
<dbReference type="EMBL" id="BARU01016630">
    <property type="protein sequence ID" value="GAH50699.1"/>
    <property type="molecule type" value="Genomic_DNA"/>
</dbReference>
<evidence type="ECO:0000313" key="1">
    <source>
        <dbReference type="EMBL" id="GAH50699.1"/>
    </source>
</evidence>
<comment type="caution">
    <text evidence="1">The sequence shown here is derived from an EMBL/GenBank/DDBJ whole genome shotgun (WGS) entry which is preliminary data.</text>
</comment>
<reference evidence="1" key="1">
    <citation type="journal article" date="2014" name="Front. Microbiol.">
        <title>High frequency of phylogenetically diverse reductive dehalogenase-homologous genes in deep subseafloor sedimentary metagenomes.</title>
        <authorList>
            <person name="Kawai M."/>
            <person name="Futagami T."/>
            <person name="Toyoda A."/>
            <person name="Takaki Y."/>
            <person name="Nishi S."/>
            <person name="Hori S."/>
            <person name="Arai W."/>
            <person name="Tsubouchi T."/>
            <person name="Morono Y."/>
            <person name="Uchiyama I."/>
            <person name="Ito T."/>
            <person name="Fujiyama A."/>
            <person name="Inagaki F."/>
            <person name="Takami H."/>
        </authorList>
    </citation>
    <scope>NUCLEOTIDE SEQUENCE</scope>
    <source>
        <strain evidence="1">Expedition CK06-06</strain>
    </source>
</reference>
<feature type="non-terminal residue" evidence="1">
    <location>
        <position position="1"/>
    </location>
</feature>
<proteinExistence type="predicted"/>
<name>X1HA27_9ZZZZ</name>
<protein>
    <submittedName>
        <fullName evidence="1">Uncharacterized protein</fullName>
    </submittedName>
</protein>
<sequence length="230" mass="25502">SGANKYIHVPSIGSRDKPASAIDDNTVLTFRSYSDAGYTTEVGDGYPIVVTYHWIDSDDMTLLDEDDFDDGTLQDWVKSADYASFAIDTAYVLDPLYSAKGSKGVGDDSASGTAYIKKTFDVPAATRAFLIANVKFGVRNSDFRDHAQIRELRISKAGTIITRTGTSPYLLSVSDPTGTFYTNWLRMIAPIDVNESAEYRIEVVYSIYSRGSGDPAFMYVWHDKLKVVYE</sequence>